<dbReference type="CTD" id="63368216"/>
<comment type="catalytic activity">
    <reaction evidence="18">
        <text>a ubiquinone + NADH + 5 H(+)(in) = a ubiquinol + NAD(+) + 4 H(+)(out)</text>
        <dbReference type="Rhea" id="RHEA:29091"/>
        <dbReference type="Rhea" id="RHEA-COMP:9565"/>
        <dbReference type="Rhea" id="RHEA-COMP:9566"/>
        <dbReference type="ChEBI" id="CHEBI:15378"/>
        <dbReference type="ChEBI" id="CHEBI:16389"/>
        <dbReference type="ChEBI" id="CHEBI:17976"/>
        <dbReference type="ChEBI" id="CHEBI:57540"/>
        <dbReference type="ChEBI" id="CHEBI:57945"/>
        <dbReference type="EC" id="7.1.1.2"/>
    </reaction>
</comment>
<feature type="transmembrane region" description="Helical" evidence="19">
    <location>
        <begin position="135"/>
        <end position="153"/>
    </location>
</feature>
<dbReference type="GO" id="GO:0006120">
    <property type="term" value="P:mitochondrial electron transport, NADH to ubiquinone"/>
    <property type="evidence" value="ECO:0007669"/>
    <property type="project" value="TreeGrafter"/>
</dbReference>
<evidence type="ECO:0000256" key="11">
    <source>
        <dbReference type="ARBA" id="ARBA00022982"/>
    </source>
</evidence>
<protein>
    <recommendedName>
        <fullName evidence="5">NADH-ubiquinone oxidoreductase chain 2</fullName>
        <ecNumber evidence="4">7.1.1.2</ecNumber>
    </recommendedName>
    <alternativeName>
        <fullName evidence="17">NADH dehydrogenase subunit 2</fullName>
    </alternativeName>
</protein>
<comment type="function">
    <text evidence="1">Core subunit of the mitochondrial membrane respiratory chain NADH dehydrogenase (Complex I) that is believed to belong to the minimal assembly required for catalysis. Complex I functions in the transfer of electrons from NADH to the respiratory chain. The immediate electron acceptor for the enzyme is believed to be ubiquinone.</text>
</comment>
<dbReference type="EMBL" id="MT892761">
    <property type="protein sequence ID" value="QOQ85875.1"/>
    <property type="molecule type" value="Genomic_DNA"/>
</dbReference>
<evidence type="ECO:0000256" key="15">
    <source>
        <dbReference type="ARBA" id="ARBA00023128"/>
    </source>
</evidence>
<feature type="transmembrane region" description="Helical" evidence="19">
    <location>
        <begin position="260"/>
        <end position="289"/>
    </location>
</feature>
<dbReference type="GO" id="GO:0005743">
    <property type="term" value="C:mitochondrial inner membrane"/>
    <property type="evidence" value="ECO:0007669"/>
    <property type="project" value="UniProtKB-SubCell"/>
</dbReference>
<evidence type="ECO:0000256" key="2">
    <source>
        <dbReference type="ARBA" id="ARBA00004448"/>
    </source>
</evidence>
<keyword evidence="15 21" id="KW-0496">Mitochondrion</keyword>
<dbReference type="PANTHER" id="PTHR46552:SF1">
    <property type="entry name" value="NADH-UBIQUINONE OXIDOREDUCTASE CHAIN 2"/>
    <property type="match status" value="1"/>
</dbReference>
<proteinExistence type="inferred from homology"/>
<name>A0A7M1LBY4_GYNFI</name>
<keyword evidence="10" id="KW-1278">Translocase</keyword>
<keyword evidence="12 19" id="KW-1133">Transmembrane helix</keyword>
<evidence type="ECO:0000256" key="10">
    <source>
        <dbReference type="ARBA" id="ARBA00022967"/>
    </source>
</evidence>
<feature type="domain" description="NADH:quinone oxidoreductase/Mrp antiporter transmembrane" evidence="20">
    <location>
        <begin position="85"/>
        <end position="269"/>
    </location>
</feature>
<evidence type="ECO:0000256" key="12">
    <source>
        <dbReference type="ARBA" id="ARBA00022989"/>
    </source>
</evidence>
<keyword evidence="9" id="KW-0999">Mitochondrion inner membrane</keyword>
<keyword evidence="6" id="KW-0813">Transport</keyword>
<dbReference type="Pfam" id="PF00361">
    <property type="entry name" value="Proton_antipo_M"/>
    <property type="match status" value="1"/>
</dbReference>
<dbReference type="EC" id="7.1.1.2" evidence="4"/>
<keyword evidence="8 19" id="KW-0812">Transmembrane</keyword>
<evidence type="ECO:0000256" key="18">
    <source>
        <dbReference type="ARBA" id="ARBA00049551"/>
    </source>
</evidence>
<evidence type="ECO:0000259" key="20">
    <source>
        <dbReference type="Pfam" id="PF00361"/>
    </source>
</evidence>
<comment type="similarity">
    <text evidence="3">Belongs to the complex I subunit 2 family.</text>
</comment>
<reference evidence="21" key="1">
    <citation type="submission" date="2020-08" db="EMBL/GenBank/DDBJ databases">
        <authorList>
            <person name="Xie D."/>
        </authorList>
    </citation>
    <scope>NUCLEOTIDE SEQUENCE</scope>
</reference>
<organism evidence="21">
    <name type="scientific">Gynaikothrips ficorum</name>
    <name type="common">Cuban laurel thrips</name>
    <dbReference type="NCBI Taxonomy" id="59752"/>
    <lineage>
        <taxon>Eukaryota</taxon>
        <taxon>Metazoa</taxon>
        <taxon>Ecdysozoa</taxon>
        <taxon>Arthropoda</taxon>
        <taxon>Hexapoda</taxon>
        <taxon>Insecta</taxon>
        <taxon>Pterygota</taxon>
        <taxon>Neoptera</taxon>
        <taxon>Paraneoptera</taxon>
        <taxon>Thysanoptera</taxon>
        <taxon>Tubulifera</taxon>
        <taxon>Phlaeothripoidea</taxon>
        <taxon>Phlaeothripidae</taxon>
        <taxon>Phlaeothripinae</taxon>
        <taxon>Gynaikothrips</taxon>
    </lineage>
</organism>
<feature type="transmembrane region" description="Helical" evidence="19">
    <location>
        <begin position="173"/>
        <end position="205"/>
    </location>
</feature>
<evidence type="ECO:0000256" key="8">
    <source>
        <dbReference type="ARBA" id="ARBA00022692"/>
    </source>
</evidence>
<evidence type="ECO:0000256" key="16">
    <source>
        <dbReference type="ARBA" id="ARBA00023136"/>
    </source>
</evidence>
<evidence type="ECO:0000256" key="3">
    <source>
        <dbReference type="ARBA" id="ARBA00007012"/>
    </source>
</evidence>
<dbReference type="GeneID" id="63368216"/>
<accession>A0A7M1LBY4</accession>
<keyword evidence="16 19" id="KW-0472">Membrane</keyword>
<sequence length="318" mass="39061">MYFKKKNYFLNLCLFFMMFGVYLGLNSTSWIMMWLSMEITMMFFVPYLMLNKSMMESFSCLKYFIFQCLGSIFFILGSFDFFILNSFGLMLKLGLFPNHFWMLSVSKSLNWYNFFLIMTVQKILPLMFLFISLKFILKIFMFLFFINSFIGNLGSMNQMDLRMLMVFSSMNHISWMILSSIFNMIYFYIYFFFYSLLMVFLYLLFNKSNIFYMYQIFYMKSLMMKYNHFIIFMMFFSFMGFPPLLGFFMKMMSLISMSMIFYFFIIFFMIIHNLIISFSYMRLMIFFFMNVSRSLKMTKFNMKKYFNLMNISMYMFLI</sequence>
<comment type="subcellular location">
    <subcellularLocation>
        <location evidence="2">Mitochondrion inner membrane</location>
        <topology evidence="2">Multi-pass membrane protein</topology>
    </subcellularLocation>
</comment>
<evidence type="ECO:0000313" key="21">
    <source>
        <dbReference type="EMBL" id="QOQ85875.1"/>
    </source>
</evidence>
<evidence type="ECO:0000256" key="9">
    <source>
        <dbReference type="ARBA" id="ARBA00022792"/>
    </source>
</evidence>
<geneLocation type="mitochondrion" evidence="21"/>
<evidence type="ECO:0000256" key="6">
    <source>
        <dbReference type="ARBA" id="ARBA00022448"/>
    </source>
</evidence>
<dbReference type="AlphaFoldDB" id="A0A7M1LBY4"/>
<feature type="transmembrane region" description="Helical" evidence="19">
    <location>
        <begin position="226"/>
        <end position="248"/>
    </location>
</feature>
<dbReference type="InterPro" id="IPR001750">
    <property type="entry name" value="ND/Mrp_TM"/>
</dbReference>
<evidence type="ECO:0000256" key="1">
    <source>
        <dbReference type="ARBA" id="ARBA00003257"/>
    </source>
</evidence>
<feature type="transmembrane region" description="Helical" evidence="19">
    <location>
        <begin position="31"/>
        <end position="51"/>
    </location>
</feature>
<evidence type="ECO:0000256" key="17">
    <source>
        <dbReference type="ARBA" id="ARBA00031028"/>
    </source>
</evidence>
<evidence type="ECO:0000256" key="5">
    <source>
        <dbReference type="ARBA" id="ARBA00021008"/>
    </source>
</evidence>
<dbReference type="InterPro" id="IPR050175">
    <property type="entry name" value="Complex_I_Subunit_2"/>
</dbReference>
<feature type="transmembrane region" description="Helical" evidence="19">
    <location>
        <begin position="7"/>
        <end position="25"/>
    </location>
</feature>
<evidence type="ECO:0000256" key="4">
    <source>
        <dbReference type="ARBA" id="ARBA00012944"/>
    </source>
</evidence>
<dbReference type="PANTHER" id="PTHR46552">
    <property type="entry name" value="NADH-UBIQUINONE OXIDOREDUCTASE CHAIN 2"/>
    <property type="match status" value="1"/>
</dbReference>
<keyword evidence="13" id="KW-0520">NAD</keyword>
<evidence type="ECO:0000256" key="19">
    <source>
        <dbReference type="SAM" id="Phobius"/>
    </source>
</evidence>
<keyword evidence="11" id="KW-0249">Electron transport</keyword>
<dbReference type="RefSeq" id="YP_010026627.1">
    <property type="nucleotide sequence ID" value="NC_053761.1"/>
</dbReference>
<keyword evidence="14" id="KW-0830">Ubiquinone</keyword>
<feature type="transmembrane region" description="Helical" evidence="19">
    <location>
        <begin position="111"/>
        <end position="130"/>
    </location>
</feature>
<keyword evidence="7" id="KW-0679">Respiratory chain</keyword>
<evidence type="ECO:0000256" key="7">
    <source>
        <dbReference type="ARBA" id="ARBA00022660"/>
    </source>
</evidence>
<evidence type="ECO:0000256" key="14">
    <source>
        <dbReference type="ARBA" id="ARBA00023075"/>
    </source>
</evidence>
<dbReference type="GO" id="GO:0008137">
    <property type="term" value="F:NADH dehydrogenase (ubiquinone) activity"/>
    <property type="evidence" value="ECO:0007669"/>
    <property type="project" value="UniProtKB-EC"/>
</dbReference>
<feature type="transmembrane region" description="Helical" evidence="19">
    <location>
        <begin position="63"/>
        <end position="91"/>
    </location>
</feature>
<evidence type="ECO:0000256" key="13">
    <source>
        <dbReference type="ARBA" id="ARBA00023027"/>
    </source>
</evidence>